<sequence length="164" mass="18100">MQNARPFALTTWLRRDGSAAAAPASRALQNDVCYPPHPLAKTCTQEGGARSFKQLRSFSFVYRPQHAGTNVSRGNVHNAASGDSVIMKATFLVTVAICLFASVAGFINLKTILEISKDFAKCFRNTDCNAMRDRFIQVVPHCTKDTDEPIPCIMTKMKLTESQK</sequence>
<organism evidence="1 2">
    <name type="scientific">Ixodes persulcatus</name>
    <name type="common">Taiga tick</name>
    <dbReference type="NCBI Taxonomy" id="34615"/>
    <lineage>
        <taxon>Eukaryota</taxon>
        <taxon>Metazoa</taxon>
        <taxon>Ecdysozoa</taxon>
        <taxon>Arthropoda</taxon>
        <taxon>Chelicerata</taxon>
        <taxon>Arachnida</taxon>
        <taxon>Acari</taxon>
        <taxon>Parasitiformes</taxon>
        <taxon>Ixodida</taxon>
        <taxon>Ixodoidea</taxon>
        <taxon>Ixodidae</taxon>
        <taxon>Ixodinae</taxon>
        <taxon>Ixodes</taxon>
    </lineage>
</organism>
<keyword evidence="2" id="KW-1185">Reference proteome</keyword>
<dbReference type="Proteomes" id="UP000805193">
    <property type="component" value="Unassembled WGS sequence"/>
</dbReference>
<protein>
    <submittedName>
        <fullName evidence="1">Uncharacterized protein</fullName>
    </submittedName>
</protein>
<accession>A0AC60QQT5</accession>
<comment type="caution">
    <text evidence="1">The sequence shown here is derived from an EMBL/GenBank/DDBJ whole genome shotgun (WGS) entry which is preliminary data.</text>
</comment>
<dbReference type="EMBL" id="JABSTQ010005236">
    <property type="protein sequence ID" value="KAG0439790.1"/>
    <property type="molecule type" value="Genomic_DNA"/>
</dbReference>
<evidence type="ECO:0000313" key="1">
    <source>
        <dbReference type="EMBL" id="KAG0439790.1"/>
    </source>
</evidence>
<feature type="non-terminal residue" evidence="1">
    <location>
        <position position="164"/>
    </location>
</feature>
<name>A0AC60QQT5_IXOPE</name>
<proteinExistence type="predicted"/>
<gene>
    <name evidence="1" type="ORF">HPB47_016530</name>
</gene>
<evidence type="ECO:0000313" key="2">
    <source>
        <dbReference type="Proteomes" id="UP000805193"/>
    </source>
</evidence>
<reference evidence="1 2" key="1">
    <citation type="journal article" date="2020" name="Cell">
        <title>Large-Scale Comparative Analyses of Tick Genomes Elucidate Their Genetic Diversity and Vector Capacities.</title>
        <authorList>
            <consortium name="Tick Genome and Microbiome Consortium (TIGMIC)"/>
            <person name="Jia N."/>
            <person name="Wang J."/>
            <person name="Shi W."/>
            <person name="Du L."/>
            <person name="Sun Y."/>
            <person name="Zhan W."/>
            <person name="Jiang J.F."/>
            <person name="Wang Q."/>
            <person name="Zhang B."/>
            <person name="Ji P."/>
            <person name="Bell-Sakyi L."/>
            <person name="Cui X.M."/>
            <person name="Yuan T.T."/>
            <person name="Jiang B.G."/>
            <person name="Yang W.F."/>
            <person name="Lam T.T."/>
            <person name="Chang Q.C."/>
            <person name="Ding S.J."/>
            <person name="Wang X.J."/>
            <person name="Zhu J.G."/>
            <person name="Ruan X.D."/>
            <person name="Zhao L."/>
            <person name="Wei J.T."/>
            <person name="Ye R.Z."/>
            <person name="Que T.C."/>
            <person name="Du C.H."/>
            <person name="Zhou Y.H."/>
            <person name="Cheng J.X."/>
            <person name="Dai P.F."/>
            <person name="Guo W.B."/>
            <person name="Han X.H."/>
            <person name="Huang E.J."/>
            <person name="Li L.F."/>
            <person name="Wei W."/>
            <person name="Gao Y.C."/>
            <person name="Liu J.Z."/>
            <person name="Shao H.Z."/>
            <person name="Wang X."/>
            <person name="Wang C.C."/>
            <person name="Yang T.C."/>
            <person name="Huo Q.B."/>
            <person name="Li W."/>
            <person name="Chen H.Y."/>
            <person name="Chen S.E."/>
            <person name="Zhou L.G."/>
            <person name="Ni X.B."/>
            <person name="Tian J.H."/>
            <person name="Sheng Y."/>
            <person name="Liu T."/>
            <person name="Pan Y.S."/>
            <person name="Xia L.Y."/>
            <person name="Li J."/>
            <person name="Zhao F."/>
            <person name="Cao W.C."/>
        </authorList>
    </citation>
    <scope>NUCLEOTIDE SEQUENCE [LARGE SCALE GENOMIC DNA]</scope>
    <source>
        <strain evidence="1">Iper-2018</strain>
    </source>
</reference>